<dbReference type="PATRIC" id="fig|360411.5.peg.829"/>
<dbReference type="Pfam" id="PF00177">
    <property type="entry name" value="Ribosomal_S7"/>
    <property type="match status" value="1"/>
</dbReference>
<keyword evidence="2 7" id="KW-0820">tRNA-binding</keyword>
<dbReference type="OrthoDB" id="9807653at2"/>
<dbReference type="AlphaFoldDB" id="A0A0P6X2Q4"/>
<dbReference type="EMBL" id="LGHJ01000020">
    <property type="protein sequence ID" value="KPL73680.1"/>
    <property type="molecule type" value="Genomic_DNA"/>
</dbReference>
<dbReference type="CDD" id="cd14869">
    <property type="entry name" value="uS7_Bacteria"/>
    <property type="match status" value="1"/>
</dbReference>
<evidence type="ECO:0000313" key="10">
    <source>
        <dbReference type="EMBL" id="KPL73680.1"/>
    </source>
</evidence>
<evidence type="ECO:0000313" key="11">
    <source>
        <dbReference type="Proteomes" id="UP000050514"/>
    </source>
</evidence>
<dbReference type="InterPro" id="IPR020606">
    <property type="entry name" value="Ribosomal_uS7_CS"/>
</dbReference>
<dbReference type="PROSITE" id="PS00052">
    <property type="entry name" value="RIBOSOMAL_S7"/>
    <property type="match status" value="1"/>
</dbReference>
<dbReference type="Gene3D" id="1.10.455.10">
    <property type="entry name" value="Ribosomal protein S7 domain"/>
    <property type="match status" value="1"/>
</dbReference>
<comment type="similarity">
    <text evidence="1 7 8">Belongs to the universal ribosomal protein uS7 family.</text>
</comment>
<dbReference type="HAMAP" id="MF_00480_B">
    <property type="entry name" value="Ribosomal_uS7_B"/>
    <property type="match status" value="1"/>
</dbReference>
<comment type="caution">
    <text evidence="10">The sequence shown here is derived from an EMBL/GenBank/DDBJ whole genome shotgun (WGS) entry which is preliminary data.</text>
</comment>
<gene>
    <name evidence="7" type="primary">rpsG</name>
    <name evidence="10" type="ORF">AC812_15060</name>
</gene>
<keyword evidence="4 7" id="KW-0694">RNA-binding</keyword>
<keyword evidence="11" id="KW-1185">Reference proteome</keyword>
<feature type="domain" description="Small ribosomal subunit protein uS7" evidence="9">
    <location>
        <begin position="1"/>
        <end position="148"/>
    </location>
</feature>
<dbReference type="SUPFAM" id="SSF47973">
    <property type="entry name" value="Ribosomal protein S7"/>
    <property type="match status" value="1"/>
</dbReference>
<evidence type="ECO:0000259" key="9">
    <source>
        <dbReference type="Pfam" id="PF00177"/>
    </source>
</evidence>
<dbReference type="STRING" id="360411.AC812_15060"/>
<dbReference type="PANTHER" id="PTHR11205">
    <property type="entry name" value="RIBOSOMAL PROTEIN S7"/>
    <property type="match status" value="1"/>
</dbReference>
<evidence type="ECO:0000256" key="2">
    <source>
        <dbReference type="ARBA" id="ARBA00022555"/>
    </source>
</evidence>
<keyword evidence="6 7" id="KW-0687">Ribonucleoprotein</keyword>
<keyword evidence="3 7" id="KW-0699">rRNA-binding</keyword>
<evidence type="ECO:0000256" key="5">
    <source>
        <dbReference type="ARBA" id="ARBA00022980"/>
    </source>
</evidence>
<dbReference type="FunFam" id="1.10.455.10:FF:000001">
    <property type="entry name" value="30S ribosomal protein S7"/>
    <property type="match status" value="1"/>
</dbReference>
<dbReference type="NCBIfam" id="TIGR01029">
    <property type="entry name" value="rpsG_bact"/>
    <property type="match status" value="1"/>
</dbReference>
<name>A0A0P6X2Q4_9CHLR</name>
<dbReference type="GO" id="GO:0003735">
    <property type="term" value="F:structural constituent of ribosome"/>
    <property type="evidence" value="ECO:0007669"/>
    <property type="project" value="InterPro"/>
</dbReference>
<dbReference type="Proteomes" id="UP000050514">
    <property type="component" value="Unassembled WGS sequence"/>
</dbReference>
<dbReference type="GO" id="GO:0006412">
    <property type="term" value="P:translation"/>
    <property type="evidence" value="ECO:0007669"/>
    <property type="project" value="UniProtKB-UniRule"/>
</dbReference>
<comment type="function">
    <text evidence="7">One of the primary rRNA binding proteins, it binds directly to 16S rRNA where it nucleates assembly of the head domain of the 30S subunit. Is located at the subunit interface close to the decoding center, probably blocks exit of the E-site tRNA.</text>
</comment>
<proteinExistence type="inferred from homology"/>
<keyword evidence="5 7" id="KW-0689">Ribosomal protein</keyword>
<dbReference type="InterPro" id="IPR023798">
    <property type="entry name" value="Ribosomal_uS7_dom"/>
</dbReference>
<dbReference type="InterPro" id="IPR000235">
    <property type="entry name" value="Ribosomal_uS7"/>
</dbReference>
<dbReference type="GO" id="GO:0019843">
    <property type="term" value="F:rRNA binding"/>
    <property type="evidence" value="ECO:0007669"/>
    <property type="project" value="UniProtKB-UniRule"/>
</dbReference>
<evidence type="ECO:0000256" key="4">
    <source>
        <dbReference type="ARBA" id="ARBA00022884"/>
    </source>
</evidence>
<comment type="subunit">
    <text evidence="7">Part of the 30S ribosomal subunit. Contacts proteins S9 and S11.</text>
</comment>
<dbReference type="InterPro" id="IPR005717">
    <property type="entry name" value="Ribosomal_uS7_bac/org-type"/>
</dbReference>
<reference evidence="10 11" key="1">
    <citation type="submission" date="2015-07" db="EMBL/GenBank/DDBJ databases">
        <title>Draft genome of Bellilinea caldifistulae DSM 17877.</title>
        <authorList>
            <person name="Hemp J."/>
            <person name="Ward L.M."/>
            <person name="Pace L.A."/>
            <person name="Fischer W.W."/>
        </authorList>
    </citation>
    <scope>NUCLEOTIDE SEQUENCE [LARGE SCALE GENOMIC DNA]</scope>
    <source>
        <strain evidence="10 11">GOMI-1</strain>
    </source>
</reference>
<accession>A0A0P6X2Q4</accession>
<evidence type="ECO:0000256" key="6">
    <source>
        <dbReference type="ARBA" id="ARBA00023274"/>
    </source>
</evidence>
<organism evidence="10 11">
    <name type="scientific">Bellilinea caldifistulae</name>
    <dbReference type="NCBI Taxonomy" id="360411"/>
    <lineage>
        <taxon>Bacteria</taxon>
        <taxon>Bacillati</taxon>
        <taxon>Chloroflexota</taxon>
        <taxon>Anaerolineae</taxon>
        <taxon>Anaerolineales</taxon>
        <taxon>Anaerolineaceae</taxon>
        <taxon>Bellilinea</taxon>
    </lineage>
</organism>
<dbReference type="GO" id="GO:0015935">
    <property type="term" value="C:small ribosomal subunit"/>
    <property type="evidence" value="ECO:0007669"/>
    <property type="project" value="InterPro"/>
</dbReference>
<dbReference type="PIRSF" id="PIRSF002122">
    <property type="entry name" value="RPS7p_RPS7a_RPS5e_RPS7o"/>
    <property type="match status" value="1"/>
</dbReference>
<sequence>MRRTKPEKREVPPDVRYNSVDLQKFIHHILRRGKKSLAVSIVYDAMDMVKEKTGRNPLEVFELALKNVGPIMEVRPRRVGGATYQVPMEVPGERRLALAMRWIADAARARSGKSFAEKIAAELIDAANNQGNAVRKREETHKMAEANRAFSHYRV</sequence>
<dbReference type="GO" id="GO:0000049">
    <property type="term" value="F:tRNA binding"/>
    <property type="evidence" value="ECO:0007669"/>
    <property type="project" value="UniProtKB-UniRule"/>
</dbReference>
<protein>
    <recommendedName>
        <fullName evidence="7">Small ribosomal subunit protein uS7</fullName>
    </recommendedName>
</protein>
<evidence type="ECO:0000256" key="3">
    <source>
        <dbReference type="ARBA" id="ARBA00022730"/>
    </source>
</evidence>
<dbReference type="InterPro" id="IPR036823">
    <property type="entry name" value="Ribosomal_uS7_dom_sf"/>
</dbReference>
<evidence type="ECO:0000256" key="1">
    <source>
        <dbReference type="ARBA" id="ARBA00007151"/>
    </source>
</evidence>
<dbReference type="RefSeq" id="WP_061915231.1">
    <property type="nucleotide sequence ID" value="NZ_DF967971.1"/>
</dbReference>
<evidence type="ECO:0000256" key="7">
    <source>
        <dbReference type="HAMAP-Rule" id="MF_00480"/>
    </source>
</evidence>
<evidence type="ECO:0000256" key="8">
    <source>
        <dbReference type="RuleBase" id="RU003619"/>
    </source>
</evidence>